<protein>
    <submittedName>
        <fullName evidence="1">Uncharacterized protein</fullName>
    </submittedName>
</protein>
<proteinExistence type="predicted"/>
<gene>
    <name evidence="1" type="ORF">H5410_012433</name>
</gene>
<evidence type="ECO:0000313" key="1">
    <source>
        <dbReference type="EMBL" id="KAG5627215.1"/>
    </source>
</evidence>
<dbReference type="EMBL" id="JACXVP010000002">
    <property type="protein sequence ID" value="KAG5627215.1"/>
    <property type="molecule type" value="Genomic_DNA"/>
</dbReference>
<name>A0A9J6ASU4_SOLCO</name>
<dbReference type="AlphaFoldDB" id="A0A9J6ASU4"/>
<comment type="caution">
    <text evidence="1">The sequence shown here is derived from an EMBL/GenBank/DDBJ whole genome shotgun (WGS) entry which is preliminary data.</text>
</comment>
<keyword evidence="2" id="KW-1185">Reference proteome</keyword>
<dbReference type="Proteomes" id="UP000824120">
    <property type="component" value="Chromosome 2"/>
</dbReference>
<organism evidence="1 2">
    <name type="scientific">Solanum commersonii</name>
    <name type="common">Commerson's wild potato</name>
    <name type="synonym">Commerson's nightshade</name>
    <dbReference type="NCBI Taxonomy" id="4109"/>
    <lineage>
        <taxon>Eukaryota</taxon>
        <taxon>Viridiplantae</taxon>
        <taxon>Streptophyta</taxon>
        <taxon>Embryophyta</taxon>
        <taxon>Tracheophyta</taxon>
        <taxon>Spermatophyta</taxon>
        <taxon>Magnoliopsida</taxon>
        <taxon>eudicotyledons</taxon>
        <taxon>Gunneridae</taxon>
        <taxon>Pentapetalae</taxon>
        <taxon>asterids</taxon>
        <taxon>lamiids</taxon>
        <taxon>Solanales</taxon>
        <taxon>Solanaceae</taxon>
        <taxon>Solanoideae</taxon>
        <taxon>Solaneae</taxon>
        <taxon>Solanum</taxon>
    </lineage>
</organism>
<evidence type="ECO:0000313" key="2">
    <source>
        <dbReference type="Proteomes" id="UP000824120"/>
    </source>
</evidence>
<accession>A0A9J6ASU4</accession>
<reference evidence="1 2" key="1">
    <citation type="submission" date="2020-09" db="EMBL/GenBank/DDBJ databases">
        <title>De no assembly of potato wild relative species, Solanum commersonii.</title>
        <authorList>
            <person name="Cho K."/>
        </authorList>
    </citation>
    <scope>NUCLEOTIDE SEQUENCE [LARGE SCALE GENOMIC DNA]</scope>
    <source>
        <strain evidence="1">LZ3.2</strain>
        <tissue evidence="1">Leaf</tissue>
    </source>
</reference>
<sequence length="91" mass="10578">MKKCHAISLHELETLQVENELINNRKSNDLLQIRECCHEDSNAFSAFFSDEVNIPSNGFELIIFSQDMKHYYGDTVLKRQSQTMLAIKMIL</sequence>